<dbReference type="Proteomes" id="UP000199415">
    <property type="component" value="Unassembled WGS sequence"/>
</dbReference>
<gene>
    <name evidence="2" type="ORF">SAMN05216241_102463</name>
</gene>
<evidence type="ECO:0000313" key="2">
    <source>
        <dbReference type="EMBL" id="SDF82233.1"/>
    </source>
</evidence>
<reference evidence="2 3" key="1">
    <citation type="submission" date="2016-10" db="EMBL/GenBank/DDBJ databases">
        <authorList>
            <person name="de Groot N.N."/>
        </authorList>
    </citation>
    <scope>NUCLEOTIDE SEQUENCE [LARGE SCALE GENOMIC DNA]</scope>
    <source>
        <strain evidence="2 3">DSM 25584</strain>
    </source>
</reference>
<dbReference type="EMBL" id="FNCE01000002">
    <property type="protein sequence ID" value="SDF82233.1"/>
    <property type="molecule type" value="Genomic_DNA"/>
</dbReference>
<evidence type="ECO:0000256" key="1">
    <source>
        <dbReference type="SAM" id="MobiDB-lite"/>
    </source>
</evidence>
<sequence length="112" mass="13436">MKRWMPRRRGGNRYETRVKQSGRTPDMRRKELAGAWLLEVNLPRVAPDQRKQFADAIAQMIARQTHKEIDTRQYEIELFQEYFGLEWVKRWQRIIEQANKPARPANGGQRQT</sequence>
<feature type="compositionally biased region" description="Basic residues" evidence="1">
    <location>
        <begin position="1"/>
        <end position="11"/>
    </location>
</feature>
<accession>A0A1G7P7K9</accession>
<protein>
    <submittedName>
        <fullName evidence="2">Uncharacterized protein</fullName>
    </submittedName>
</protein>
<dbReference type="AlphaFoldDB" id="A0A1G7P7K9"/>
<feature type="region of interest" description="Disordered" evidence="1">
    <location>
        <begin position="1"/>
        <end position="25"/>
    </location>
</feature>
<evidence type="ECO:0000313" key="3">
    <source>
        <dbReference type="Proteomes" id="UP000199415"/>
    </source>
</evidence>
<organism evidence="2 3">
    <name type="scientific">Limimonas halophila</name>
    <dbReference type="NCBI Taxonomy" id="1082479"/>
    <lineage>
        <taxon>Bacteria</taxon>
        <taxon>Pseudomonadati</taxon>
        <taxon>Pseudomonadota</taxon>
        <taxon>Alphaproteobacteria</taxon>
        <taxon>Rhodospirillales</taxon>
        <taxon>Rhodovibrionaceae</taxon>
        <taxon>Limimonas</taxon>
    </lineage>
</organism>
<keyword evidence="3" id="KW-1185">Reference proteome</keyword>
<proteinExistence type="predicted"/>
<name>A0A1G7P7K9_9PROT</name>